<proteinExistence type="predicted"/>
<dbReference type="EMBL" id="QOWE01000008">
    <property type="protein sequence ID" value="RCR69567.1"/>
    <property type="molecule type" value="Genomic_DNA"/>
</dbReference>
<dbReference type="Proteomes" id="UP000253383">
    <property type="component" value="Unassembled WGS sequence"/>
</dbReference>
<reference evidence="1 2" key="1">
    <citation type="submission" date="2018-07" db="EMBL/GenBank/DDBJ databases">
        <title>Genome analysis of Larkinella rosea.</title>
        <authorList>
            <person name="Zhou Z."/>
            <person name="Wang G."/>
        </authorList>
    </citation>
    <scope>NUCLEOTIDE SEQUENCE [LARGE SCALE GENOMIC DNA]</scope>
    <source>
        <strain evidence="2">zzj9</strain>
    </source>
</reference>
<evidence type="ECO:0000313" key="2">
    <source>
        <dbReference type="Proteomes" id="UP000253383"/>
    </source>
</evidence>
<sequence>MSKTCQQKKGIQPTKSTAAAFLQTKAQHYLQPLQEQLLAQIDKRLVATFSTLFSSILLLRNSKMGLLLSELGSYIAGYAHAP</sequence>
<dbReference type="AlphaFoldDB" id="A0A368JPH0"/>
<protein>
    <submittedName>
        <fullName evidence="1">Uncharacterized protein</fullName>
    </submittedName>
</protein>
<name>A0A368JPH0_9BACT</name>
<comment type="caution">
    <text evidence="1">The sequence shown here is derived from an EMBL/GenBank/DDBJ whole genome shotgun (WGS) entry which is preliminary data.</text>
</comment>
<feature type="non-terminal residue" evidence="1">
    <location>
        <position position="82"/>
    </location>
</feature>
<keyword evidence="2" id="KW-1185">Reference proteome</keyword>
<evidence type="ECO:0000313" key="1">
    <source>
        <dbReference type="EMBL" id="RCR69567.1"/>
    </source>
</evidence>
<organism evidence="1 2">
    <name type="scientific">Larkinella punicea</name>
    <dbReference type="NCBI Taxonomy" id="2315727"/>
    <lineage>
        <taxon>Bacteria</taxon>
        <taxon>Pseudomonadati</taxon>
        <taxon>Bacteroidota</taxon>
        <taxon>Cytophagia</taxon>
        <taxon>Cytophagales</taxon>
        <taxon>Spirosomataceae</taxon>
        <taxon>Larkinella</taxon>
    </lineage>
</organism>
<gene>
    <name evidence="1" type="ORF">DUE52_12060</name>
</gene>
<accession>A0A368JPH0</accession>